<dbReference type="Pfam" id="PF01323">
    <property type="entry name" value="DSBA"/>
    <property type="match status" value="1"/>
</dbReference>
<name>A0ABR4S126_9ACTN</name>
<dbReference type="Proteomes" id="UP000027443">
    <property type="component" value="Unassembled WGS sequence"/>
</dbReference>
<dbReference type="EMBL" id="JHDU01000145">
    <property type="protein sequence ID" value="KDR59353.1"/>
    <property type="molecule type" value="Genomic_DNA"/>
</dbReference>
<dbReference type="InterPro" id="IPR001853">
    <property type="entry name" value="DSBA-like_thioredoxin_dom"/>
</dbReference>
<proteinExistence type="predicted"/>
<sequence length="145" mass="15499">YDVHKEVFGEEDARAIAADTSFGAADGIEAHFDKAVHVNTFEAHRLLAAASAQGRGEQMAERLFRAYLTDGLNIGDADTLRRLAAETGVEPVTGGAEELRARLAEVRRDGVTSVPLFLFDTGRTISGAQPQDAFRTALEAPVGTV</sequence>
<dbReference type="Gene3D" id="3.40.30.10">
    <property type="entry name" value="Glutaredoxin"/>
    <property type="match status" value="1"/>
</dbReference>
<dbReference type="PANTHER" id="PTHR13887:SF41">
    <property type="entry name" value="THIOREDOXIN SUPERFAMILY PROTEIN"/>
    <property type="match status" value="1"/>
</dbReference>
<feature type="domain" description="DSBA-like thioredoxin" evidence="1">
    <location>
        <begin position="23"/>
        <end position="138"/>
    </location>
</feature>
<dbReference type="SUPFAM" id="SSF52833">
    <property type="entry name" value="Thioredoxin-like"/>
    <property type="match status" value="1"/>
</dbReference>
<evidence type="ECO:0000313" key="3">
    <source>
        <dbReference type="Proteomes" id="UP000027443"/>
    </source>
</evidence>
<keyword evidence="3" id="KW-1185">Reference proteome</keyword>
<comment type="caution">
    <text evidence="2">The sequence shown here is derived from an EMBL/GenBank/DDBJ whole genome shotgun (WGS) entry which is preliminary data.</text>
</comment>
<organism evidence="2 3">
    <name type="scientific">Streptomyces wadayamensis</name>
    <dbReference type="NCBI Taxonomy" id="141454"/>
    <lineage>
        <taxon>Bacteria</taxon>
        <taxon>Bacillati</taxon>
        <taxon>Actinomycetota</taxon>
        <taxon>Actinomycetes</taxon>
        <taxon>Kitasatosporales</taxon>
        <taxon>Streptomycetaceae</taxon>
        <taxon>Streptomyces</taxon>
    </lineage>
</organism>
<dbReference type="PANTHER" id="PTHR13887">
    <property type="entry name" value="GLUTATHIONE S-TRANSFERASE KAPPA"/>
    <property type="match status" value="1"/>
</dbReference>
<evidence type="ECO:0000259" key="1">
    <source>
        <dbReference type="Pfam" id="PF01323"/>
    </source>
</evidence>
<gene>
    <name evidence="2" type="ORF">DC60_28850</name>
</gene>
<dbReference type="InterPro" id="IPR036249">
    <property type="entry name" value="Thioredoxin-like_sf"/>
</dbReference>
<reference evidence="2 3" key="1">
    <citation type="submission" date="2014-03" db="EMBL/GenBank/DDBJ databases">
        <title>Genome Sequence of Streptomyces wadayamensis A23 strain, an endophytic actinobacteria from Citrus reticulata.</title>
        <authorList>
            <person name="de Oliveira L.G."/>
            <person name="Tormet G.D."/>
            <person name="Marcon J."/>
            <person name="Samborsky M."/>
            <person name="Araujo W.L."/>
            <person name="de Azevedo J.L."/>
        </authorList>
    </citation>
    <scope>NUCLEOTIDE SEQUENCE [LARGE SCALE GENOMIC DNA]</scope>
    <source>
        <strain evidence="2 3">A23</strain>
    </source>
</reference>
<feature type="non-terminal residue" evidence="2">
    <location>
        <position position="1"/>
    </location>
</feature>
<accession>A0ABR4S126</accession>
<dbReference type="RefSeq" id="WP_049979195.1">
    <property type="nucleotide sequence ID" value="NZ_JHDU01000145.1"/>
</dbReference>
<protein>
    <submittedName>
        <fullName evidence="2">DSBA oxidoreductase</fullName>
    </submittedName>
</protein>
<evidence type="ECO:0000313" key="2">
    <source>
        <dbReference type="EMBL" id="KDR59353.1"/>
    </source>
</evidence>